<reference evidence="3" key="1">
    <citation type="submission" date="2010-02" db="EMBL/GenBank/DDBJ databases">
        <title>Complete sequence of Desulfurivibrio alkaliphilus AHT2.</title>
        <authorList>
            <consortium name="US DOE Joint Genome Institute"/>
            <person name="Pitluck S."/>
            <person name="Chertkov O."/>
            <person name="Detter J.C."/>
            <person name="Han C."/>
            <person name="Tapia R."/>
            <person name="Larimer F."/>
            <person name="Land M."/>
            <person name="Hauser L."/>
            <person name="Kyrpides N."/>
            <person name="Mikhailova N."/>
            <person name="Sorokin D.Y."/>
            <person name="Muyzer G."/>
            <person name="Woyke T."/>
        </authorList>
    </citation>
    <scope>NUCLEOTIDE SEQUENCE [LARGE SCALE GENOMIC DNA]</scope>
    <source>
        <strain evidence="3">DSM 19089 / UNIQEM U267 / AHT2</strain>
    </source>
</reference>
<organism evidence="2 3">
    <name type="scientific">Desulfurivibrio alkaliphilus (strain DSM 19089 / UNIQEM U267 / AHT2)</name>
    <dbReference type="NCBI Taxonomy" id="589865"/>
    <lineage>
        <taxon>Bacteria</taxon>
        <taxon>Pseudomonadati</taxon>
        <taxon>Thermodesulfobacteriota</taxon>
        <taxon>Desulfobulbia</taxon>
        <taxon>Desulfobulbales</taxon>
        <taxon>Desulfobulbaceae</taxon>
        <taxon>Desulfurivibrio</taxon>
    </lineage>
</organism>
<dbReference type="RefSeq" id="WP_013164596.1">
    <property type="nucleotide sequence ID" value="NC_014216.1"/>
</dbReference>
<proteinExistence type="predicted"/>
<dbReference type="STRING" id="589865.DaAHT2_2419"/>
<dbReference type="Proteomes" id="UP000001508">
    <property type="component" value="Chromosome"/>
</dbReference>
<dbReference type="NCBIfam" id="TIGR00277">
    <property type="entry name" value="HDIG"/>
    <property type="match status" value="1"/>
</dbReference>
<dbReference type="HOGENOM" id="CLU_048246_4_2_7"/>
<dbReference type="InParanoid" id="D6Z051"/>
<gene>
    <name evidence="2" type="ordered locus">DaAHT2_2419</name>
</gene>
<feature type="domain" description="HDOD" evidence="1">
    <location>
        <begin position="16"/>
        <end position="210"/>
    </location>
</feature>
<keyword evidence="3" id="KW-1185">Reference proteome</keyword>
<dbReference type="OrthoDB" id="5501247at2"/>
<evidence type="ECO:0000313" key="3">
    <source>
        <dbReference type="Proteomes" id="UP000001508"/>
    </source>
</evidence>
<name>D6Z051_DESAT</name>
<sequence length="293" mass="33428">MSTHTVQEISQRIEELPTLPAIAHRISYLLDDETVDYRKIAALIEQDPPLAVKILRIANSPLHMTLSKVHTIEHALAILGANELRSILSALAVYDFFQQQESNGFDRRGFWRHAIVCSQIAKYLANHFRCQDDAIFLSGLIHDIGKIVFDAYFRDDFKQILTLVASRHQSFSKAEKEVLGVTHYQVAAKLLHQWDFPPQVVSPVLYHHAPWHDRDYPCSSIVIYLANIFAKIIGYPSLKAEEPTTAAIFSNPKLLKFLSINGFELNPKKVEVMIGNLHQTIHRSEDNILHLFD</sequence>
<dbReference type="PROSITE" id="PS51833">
    <property type="entry name" value="HDOD"/>
    <property type="match status" value="1"/>
</dbReference>
<dbReference type="Gene3D" id="1.10.3210.10">
    <property type="entry name" value="Hypothetical protein af1432"/>
    <property type="match status" value="1"/>
</dbReference>
<dbReference type="Pfam" id="PF08668">
    <property type="entry name" value="HDOD"/>
    <property type="match status" value="1"/>
</dbReference>
<evidence type="ECO:0000313" key="2">
    <source>
        <dbReference type="EMBL" id="ADH87084.1"/>
    </source>
</evidence>
<dbReference type="InterPro" id="IPR052340">
    <property type="entry name" value="RNase_Y/CdgJ"/>
</dbReference>
<dbReference type="EMBL" id="CP001940">
    <property type="protein sequence ID" value="ADH87084.1"/>
    <property type="molecule type" value="Genomic_DNA"/>
</dbReference>
<accession>D6Z051</accession>
<dbReference type="PANTHER" id="PTHR33525:SF3">
    <property type="entry name" value="RIBONUCLEASE Y"/>
    <property type="match status" value="1"/>
</dbReference>
<dbReference type="PANTHER" id="PTHR33525">
    <property type="match status" value="1"/>
</dbReference>
<dbReference type="KEGG" id="dak:DaAHT2_2419"/>
<evidence type="ECO:0000259" key="1">
    <source>
        <dbReference type="PROSITE" id="PS51833"/>
    </source>
</evidence>
<dbReference type="InterPro" id="IPR006675">
    <property type="entry name" value="HDIG_dom"/>
</dbReference>
<dbReference type="SUPFAM" id="SSF109604">
    <property type="entry name" value="HD-domain/PDEase-like"/>
    <property type="match status" value="1"/>
</dbReference>
<protein>
    <submittedName>
        <fullName evidence="2">Putative signal transduction protein</fullName>
    </submittedName>
</protein>
<dbReference type="eggNOG" id="COG1639">
    <property type="taxonomic scope" value="Bacteria"/>
</dbReference>
<dbReference type="AlphaFoldDB" id="D6Z051"/>
<dbReference type="InterPro" id="IPR013976">
    <property type="entry name" value="HDOD"/>
</dbReference>